<dbReference type="Proteomes" id="UP000000361">
    <property type="component" value="Chromosome 1"/>
</dbReference>
<evidence type="ECO:0000313" key="2">
    <source>
        <dbReference type="Proteomes" id="UP000000361"/>
    </source>
</evidence>
<accession>A1B0Z7</accession>
<dbReference type="EMBL" id="CP000489">
    <property type="protein sequence ID" value="ABL69191.1"/>
    <property type="molecule type" value="Genomic_DNA"/>
</dbReference>
<name>A1B0Z7_PARDP</name>
<dbReference type="EnsemblBacteria" id="ABL69191">
    <property type="protein sequence ID" value="ABL69191"/>
    <property type="gene ID" value="Pden_1082"/>
</dbReference>
<organism evidence="1 2">
    <name type="scientific">Paracoccus denitrificans (strain Pd 1222)</name>
    <dbReference type="NCBI Taxonomy" id="318586"/>
    <lineage>
        <taxon>Bacteria</taxon>
        <taxon>Pseudomonadati</taxon>
        <taxon>Pseudomonadota</taxon>
        <taxon>Alphaproteobacteria</taxon>
        <taxon>Rhodobacterales</taxon>
        <taxon>Paracoccaceae</taxon>
        <taxon>Paracoccus</taxon>
    </lineage>
</organism>
<protein>
    <submittedName>
        <fullName evidence="1">Uncharacterized protein</fullName>
    </submittedName>
</protein>
<dbReference type="AlphaFoldDB" id="A1B0Z7"/>
<evidence type="ECO:0000313" key="1">
    <source>
        <dbReference type="EMBL" id="ABL69191.1"/>
    </source>
</evidence>
<sequence>MVPCDWTLDRLHPALQAAFICTNSASAGCAMAIRPCWTMVSPDPAHSAILRSGCRIRRAQRQFQPCLRFRRRLAAADPDRDGWRSIRLTPAR</sequence>
<keyword evidence="2" id="KW-1185">Reference proteome</keyword>
<gene>
    <name evidence="1" type="ordered locus">Pden_1082</name>
</gene>
<dbReference type="HOGENOM" id="CLU_2410575_0_0_5"/>
<dbReference type="STRING" id="318586.Pden_1082"/>
<proteinExistence type="predicted"/>
<dbReference type="KEGG" id="pde:Pden_1082"/>
<reference evidence="2" key="1">
    <citation type="submission" date="2006-12" db="EMBL/GenBank/DDBJ databases">
        <title>Complete sequence of chromosome 1 of Paracoccus denitrificans PD1222.</title>
        <authorList>
            <person name="Copeland A."/>
            <person name="Lucas S."/>
            <person name="Lapidus A."/>
            <person name="Barry K."/>
            <person name="Detter J.C."/>
            <person name="Glavina del Rio T."/>
            <person name="Hammon N."/>
            <person name="Israni S."/>
            <person name="Dalin E."/>
            <person name="Tice H."/>
            <person name="Pitluck S."/>
            <person name="Munk A.C."/>
            <person name="Brettin T."/>
            <person name="Bruce D."/>
            <person name="Han C."/>
            <person name="Tapia R."/>
            <person name="Gilna P."/>
            <person name="Schmutz J."/>
            <person name="Larimer F."/>
            <person name="Land M."/>
            <person name="Hauser L."/>
            <person name="Kyrpides N."/>
            <person name="Lykidis A."/>
            <person name="Spiro S."/>
            <person name="Richardson D.J."/>
            <person name="Moir J.W.B."/>
            <person name="Ferguson S.J."/>
            <person name="van Spanning R.J.M."/>
            <person name="Richardson P."/>
        </authorList>
    </citation>
    <scope>NUCLEOTIDE SEQUENCE [LARGE SCALE GENOMIC DNA]</scope>
    <source>
        <strain evidence="2">Pd 1222</strain>
    </source>
</reference>